<dbReference type="Pfam" id="PF00300">
    <property type="entry name" value="His_Phos_1"/>
    <property type="match status" value="1"/>
</dbReference>
<gene>
    <name evidence="1" type="ORF">SAMN02746062_01154</name>
</gene>
<proteinExistence type="predicted"/>
<dbReference type="EMBL" id="OCNF01000008">
    <property type="protein sequence ID" value="SOD68223.1"/>
    <property type="molecule type" value="Genomic_DNA"/>
</dbReference>
<dbReference type="Proteomes" id="UP000219669">
    <property type="component" value="Unassembled WGS sequence"/>
</dbReference>
<reference evidence="1 2" key="1">
    <citation type="submission" date="2017-09" db="EMBL/GenBank/DDBJ databases">
        <authorList>
            <person name="Ehlers B."/>
            <person name="Leendertz F.H."/>
        </authorList>
    </citation>
    <scope>NUCLEOTIDE SEQUENCE [LARGE SCALE GENOMIC DNA]</scope>
    <source>
        <strain evidence="1 2">DSM 16848</strain>
    </source>
</reference>
<dbReference type="InterPro" id="IPR013078">
    <property type="entry name" value="His_Pase_superF_clade-1"/>
</dbReference>
<protein>
    <submittedName>
        <fullName evidence="1">Phosphohistidine phosphatase</fullName>
    </submittedName>
</protein>
<dbReference type="RefSeq" id="WP_224446343.1">
    <property type="nucleotide sequence ID" value="NZ_CP083931.1"/>
</dbReference>
<evidence type="ECO:0000313" key="2">
    <source>
        <dbReference type="Proteomes" id="UP000219669"/>
    </source>
</evidence>
<evidence type="ECO:0000313" key="1">
    <source>
        <dbReference type="EMBL" id="SOD68223.1"/>
    </source>
</evidence>
<accession>A0A286EBE3</accession>
<dbReference type="SUPFAM" id="SSF53254">
    <property type="entry name" value="Phosphoglycerate mutase-like"/>
    <property type="match status" value="1"/>
</dbReference>
<dbReference type="InterPro" id="IPR029033">
    <property type="entry name" value="His_PPase_superfam"/>
</dbReference>
<dbReference type="CDD" id="cd07067">
    <property type="entry name" value="HP_PGM_like"/>
    <property type="match status" value="1"/>
</dbReference>
<sequence>MLNLILWRHAQAEVGDKDLARRLTKKGRKQARKMAAFLREKLPEKPELWVSEAKRSRQTAAYLGRPTRRLAGLNPNVAAYDIAPILGECGENQTVIVVGHQPWIGDLAALLLNGNGEVAARSWAFKRGAIWWFEIGRTADDTLSVKLRMVMNPKDI</sequence>
<keyword evidence="2" id="KW-1185">Reference proteome</keyword>
<name>A0A286EBE3_9NEIS</name>
<organism evidence="1 2">
    <name type="scientific">Alysiella filiformis DSM 16848</name>
    <dbReference type="NCBI Taxonomy" id="1120981"/>
    <lineage>
        <taxon>Bacteria</taxon>
        <taxon>Pseudomonadati</taxon>
        <taxon>Pseudomonadota</taxon>
        <taxon>Betaproteobacteria</taxon>
        <taxon>Neisseriales</taxon>
        <taxon>Neisseriaceae</taxon>
        <taxon>Alysiella</taxon>
    </lineage>
</organism>
<dbReference type="SMART" id="SM00855">
    <property type="entry name" value="PGAM"/>
    <property type="match status" value="1"/>
</dbReference>
<dbReference type="AlphaFoldDB" id="A0A286EBE3"/>
<dbReference type="Gene3D" id="3.40.50.1240">
    <property type="entry name" value="Phosphoglycerate mutase-like"/>
    <property type="match status" value="1"/>
</dbReference>